<evidence type="ECO:0000313" key="2">
    <source>
        <dbReference type="Proteomes" id="UP000805614"/>
    </source>
</evidence>
<reference evidence="1 2" key="1">
    <citation type="submission" date="2020-06" db="EMBL/GenBank/DDBJ databases">
        <title>Actinomadura xiongansis sp. nov., isolated from soil of Baiyangdian.</title>
        <authorList>
            <person name="Zhang X."/>
        </authorList>
    </citation>
    <scope>NUCLEOTIDE SEQUENCE [LARGE SCALE GENOMIC DNA]</scope>
    <source>
        <strain evidence="1 2">HBUM206468</strain>
    </source>
</reference>
<protein>
    <recommendedName>
        <fullName evidence="3">Tetratricopeptide repeat protein</fullName>
    </recommendedName>
</protein>
<evidence type="ECO:0008006" key="3">
    <source>
        <dbReference type="Google" id="ProtNLM"/>
    </source>
</evidence>
<proteinExistence type="predicted"/>
<dbReference type="RefSeq" id="WP_187246471.1">
    <property type="nucleotide sequence ID" value="NZ_BAAAOK010000011.1"/>
</dbReference>
<organism evidence="1 2">
    <name type="scientific">Actinomadura alba</name>
    <dbReference type="NCBI Taxonomy" id="406431"/>
    <lineage>
        <taxon>Bacteria</taxon>
        <taxon>Bacillati</taxon>
        <taxon>Actinomycetota</taxon>
        <taxon>Actinomycetes</taxon>
        <taxon>Streptosporangiales</taxon>
        <taxon>Thermomonosporaceae</taxon>
        <taxon>Actinomadura</taxon>
    </lineage>
</organism>
<accession>A0ABR7LY72</accession>
<evidence type="ECO:0000313" key="1">
    <source>
        <dbReference type="EMBL" id="MBC6469420.1"/>
    </source>
</evidence>
<dbReference type="EMBL" id="JABVEC010000027">
    <property type="protein sequence ID" value="MBC6469420.1"/>
    <property type="molecule type" value="Genomic_DNA"/>
</dbReference>
<name>A0ABR7LY72_9ACTN</name>
<comment type="caution">
    <text evidence="1">The sequence shown here is derived from an EMBL/GenBank/DDBJ whole genome shotgun (WGS) entry which is preliminary data.</text>
</comment>
<gene>
    <name evidence="1" type="ORF">HKK74_28585</name>
</gene>
<keyword evidence="2" id="KW-1185">Reference proteome</keyword>
<sequence length="129" mass="13762">MDAGLRHALPGVETERWTDPAAEMAMYTSQVLTMAGDPEAWEAQDRALAAYPADDPMDRPLILLDRARHLAQHGEAEEASRTAAGAITALSADLRVPLLMAQVSGVAAKIETLSPASADELRDRLGSRG</sequence>
<dbReference type="Proteomes" id="UP000805614">
    <property type="component" value="Unassembled WGS sequence"/>
</dbReference>